<keyword evidence="3" id="KW-1185">Reference proteome</keyword>
<feature type="compositionally biased region" description="Basic and acidic residues" evidence="1">
    <location>
        <begin position="586"/>
        <end position="629"/>
    </location>
</feature>
<comment type="caution">
    <text evidence="2">The sequence shown here is derived from an EMBL/GenBank/DDBJ whole genome shotgun (WGS) entry which is preliminary data.</text>
</comment>
<dbReference type="OrthoDB" id="5875207at2759"/>
<sequence length="637" mass="71158">MATDPFQKYLNYTNYTTITETIEVQNFMDFSLTANMIVKSIAVNSSAMELLIIGDQLVRVNQDFVWTIQEAESLFNARGKFEIQVLRQAYKKPLKYWRSKQCNFKRTTTTNCFVVQIADYDEKGDFRLYPLAKKGTFEIEKMACNSSATFYFQLNDVVMDLDSVIYRTPEEFMKAFETAASSNLKFSVAVYRPDDVKMPLWSQDESEKHLNWPTPSDCYLIGQREALRFNLSFIRKEEDNESTTDTQEMTMEDDNMNAIVSTYMTQKRNSRPSPVTWSTTPPGGKKKRRQPRSRRKTRSKLLSKDRRLSPFRQRIQSLRRKMKKQGSAVIDTKENEEEQVRTDVREGQKLHQLPQGPGLGTRMMYNALNLFRRPKYDPETCFPAVSNKMGSASAEPPAQNEASSPASPSAVGASSPGSPGAESPGAASPGVTSPGAASSGVASSGSQVAASSGSQGAVSPGSPSATSSGTRSANSPGAVSPGTLSDDAASPGEKKQKLKEGSEKVKKPKQVSEVKKVKETLNEAKKPKGSAEKTVESSKKLKKPKDAMARRKFSNKRSNPEMEEQKTAVQSSKYYMDGSHKKRRKTSEDQQKAKLKDQLDLPKDQSKDQPKEQSKNESEDAKKPDESQRKNRRKTIN</sequence>
<dbReference type="EMBL" id="CAJFDH010000002">
    <property type="protein sequence ID" value="CAD5209180.1"/>
    <property type="molecule type" value="Genomic_DNA"/>
</dbReference>
<dbReference type="AlphaFoldDB" id="A0A811K0L4"/>
<dbReference type="Proteomes" id="UP000614601">
    <property type="component" value="Unassembled WGS sequence"/>
</dbReference>
<evidence type="ECO:0008006" key="4">
    <source>
        <dbReference type="Google" id="ProtNLM"/>
    </source>
</evidence>
<dbReference type="Proteomes" id="UP000783686">
    <property type="component" value="Unassembled WGS sequence"/>
</dbReference>
<evidence type="ECO:0000256" key="1">
    <source>
        <dbReference type="SAM" id="MobiDB-lite"/>
    </source>
</evidence>
<feature type="compositionally biased region" description="Basic and acidic residues" evidence="1">
    <location>
        <begin position="492"/>
        <end position="549"/>
    </location>
</feature>
<feature type="region of interest" description="Disordered" evidence="1">
    <location>
        <begin position="265"/>
        <end position="358"/>
    </location>
</feature>
<feature type="region of interest" description="Disordered" evidence="1">
    <location>
        <begin position="387"/>
        <end position="637"/>
    </location>
</feature>
<organism evidence="2 3">
    <name type="scientific">Bursaphelenchus okinawaensis</name>
    <dbReference type="NCBI Taxonomy" id="465554"/>
    <lineage>
        <taxon>Eukaryota</taxon>
        <taxon>Metazoa</taxon>
        <taxon>Ecdysozoa</taxon>
        <taxon>Nematoda</taxon>
        <taxon>Chromadorea</taxon>
        <taxon>Rhabditida</taxon>
        <taxon>Tylenchina</taxon>
        <taxon>Tylenchomorpha</taxon>
        <taxon>Aphelenchoidea</taxon>
        <taxon>Aphelenchoididae</taxon>
        <taxon>Bursaphelenchus</taxon>
    </lineage>
</organism>
<gene>
    <name evidence="2" type="ORF">BOKJ2_LOCUS2551</name>
</gene>
<evidence type="ECO:0000313" key="3">
    <source>
        <dbReference type="Proteomes" id="UP000614601"/>
    </source>
</evidence>
<accession>A0A811K0L4</accession>
<feature type="compositionally biased region" description="Basic residues" evidence="1">
    <location>
        <begin position="284"/>
        <end position="301"/>
    </location>
</feature>
<dbReference type="EMBL" id="CAJFCW020000002">
    <property type="protein sequence ID" value="CAG9088672.1"/>
    <property type="molecule type" value="Genomic_DNA"/>
</dbReference>
<feature type="compositionally biased region" description="Low complexity" evidence="1">
    <location>
        <begin position="391"/>
        <end position="473"/>
    </location>
</feature>
<evidence type="ECO:0000313" key="2">
    <source>
        <dbReference type="EMBL" id="CAD5209180.1"/>
    </source>
</evidence>
<reference evidence="2" key="1">
    <citation type="submission" date="2020-09" db="EMBL/GenBank/DDBJ databases">
        <authorList>
            <person name="Kikuchi T."/>
        </authorList>
    </citation>
    <scope>NUCLEOTIDE SEQUENCE</scope>
    <source>
        <strain evidence="2">SH1</strain>
    </source>
</reference>
<protein>
    <recommendedName>
        <fullName evidence="4">PDZ domain-containing protein</fullName>
    </recommendedName>
</protein>
<proteinExistence type="predicted"/>
<feature type="compositionally biased region" description="Basic and acidic residues" evidence="1">
    <location>
        <begin position="338"/>
        <end position="349"/>
    </location>
</feature>
<feature type="compositionally biased region" description="Polar residues" evidence="1">
    <location>
        <begin position="265"/>
        <end position="279"/>
    </location>
</feature>
<name>A0A811K0L4_9BILA</name>